<accession>A0A1T2X1H4</accession>
<dbReference type="OrthoDB" id="2614999at2"/>
<evidence type="ECO:0008006" key="3">
    <source>
        <dbReference type="Google" id="ProtNLM"/>
    </source>
</evidence>
<gene>
    <name evidence="1" type="ORF">BVG16_26760</name>
</gene>
<comment type="caution">
    <text evidence="1">The sequence shown here is derived from an EMBL/GenBank/DDBJ whole genome shotgun (WGS) entry which is preliminary data.</text>
</comment>
<evidence type="ECO:0000313" key="2">
    <source>
        <dbReference type="Proteomes" id="UP000190188"/>
    </source>
</evidence>
<organism evidence="1 2">
    <name type="scientific">Paenibacillus selenitireducens</name>
    <dbReference type="NCBI Taxonomy" id="1324314"/>
    <lineage>
        <taxon>Bacteria</taxon>
        <taxon>Bacillati</taxon>
        <taxon>Bacillota</taxon>
        <taxon>Bacilli</taxon>
        <taxon>Bacillales</taxon>
        <taxon>Paenibacillaceae</taxon>
        <taxon>Paenibacillus</taxon>
    </lineage>
</organism>
<dbReference type="AlphaFoldDB" id="A0A1T2X1H4"/>
<dbReference type="STRING" id="1324314.BVG16_26760"/>
<keyword evidence="2" id="KW-1185">Reference proteome</keyword>
<dbReference type="Proteomes" id="UP000190188">
    <property type="component" value="Unassembled WGS sequence"/>
</dbReference>
<dbReference type="EMBL" id="MSZX01000014">
    <property type="protein sequence ID" value="OPA73697.1"/>
    <property type="molecule type" value="Genomic_DNA"/>
</dbReference>
<proteinExistence type="predicted"/>
<reference evidence="1 2" key="1">
    <citation type="submission" date="2017-01" db="EMBL/GenBank/DDBJ databases">
        <title>Genome analysis of Paenibacillus selenitrireducens ES3-24.</title>
        <authorList>
            <person name="Xu D."/>
            <person name="Yao R."/>
            <person name="Zheng S."/>
        </authorList>
    </citation>
    <scope>NUCLEOTIDE SEQUENCE [LARGE SCALE GENOMIC DNA]</scope>
    <source>
        <strain evidence="1 2">ES3-24</strain>
    </source>
</reference>
<dbReference type="RefSeq" id="WP_078502262.1">
    <property type="nucleotide sequence ID" value="NZ_MSZX01000014.1"/>
</dbReference>
<name>A0A1T2X1H4_9BACL</name>
<evidence type="ECO:0000313" key="1">
    <source>
        <dbReference type="EMBL" id="OPA73697.1"/>
    </source>
</evidence>
<protein>
    <recommendedName>
        <fullName evidence="3">RCK N-terminal domain-containing protein</fullName>
    </recommendedName>
</protein>
<sequence>MEKQEDYILVSAPNKMGEVFVRKLMAQQQAFAVIVNNKREGEEFKRIGVKHIILVDSSEQNTWKIPDLPIGSVYLFESSLNLCCRYIQICRTWTSKPIYVITRSNNPRLVYKSLGASYIIHTHSSDVSFLLEN</sequence>